<sequence>MEYCATKKCKILMCTCGVSWNTQKDLAFQFAREVGNWSESAKAINKDGASQDRELHGQISTLSFTSTKLYSK</sequence>
<proteinExistence type="predicted"/>
<gene>
    <name evidence="1" type="ORF">COLO4_25214</name>
</gene>
<protein>
    <submittedName>
        <fullName evidence="1">Solute carrier family 15, member 5</fullName>
    </submittedName>
</protein>
<dbReference type="AlphaFoldDB" id="A0A1R3I4F9"/>
<dbReference type="Proteomes" id="UP000187203">
    <property type="component" value="Unassembled WGS sequence"/>
</dbReference>
<name>A0A1R3I4F9_9ROSI</name>
<dbReference type="EMBL" id="AWUE01018946">
    <property type="protein sequence ID" value="OMO77391.1"/>
    <property type="molecule type" value="Genomic_DNA"/>
</dbReference>
<evidence type="ECO:0000313" key="1">
    <source>
        <dbReference type="EMBL" id="OMO77391.1"/>
    </source>
</evidence>
<reference evidence="2" key="1">
    <citation type="submission" date="2013-09" db="EMBL/GenBank/DDBJ databases">
        <title>Corchorus olitorius genome sequencing.</title>
        <authorList>
            <person name="Alam M."/>
            <person name="Haque M.S."/>
            <person name="Islam M.S."/>
            <person name="Emdad E.M."/>
            <person name="Islam M.M."/>
            <person name="Ahmed B."/>
            <person name="Halim A."/>
            <person name="Hossen Q.M.M."/>
            <person name="Hossain M.Z."/>
            <person name="Ahmed R."/>
            <person name="Khan M.M."/>
            <person name="Islam R."/>
            <person name="Rashid M.M."/>
            <person name="Khan S.A."/>
            <person name="Rahman M.S."/>
            <person name="Alam M."/>
            <person name="Yahiya A.S."/>
            <person name="Khan M.S."/>
            <person name="Azam M.S."/>
            <person name="Haque T."/>
            <person name="Lashkar M.Z.H."/>
            <person name="Akhand A.I."/>
            <person name="Morshed G."/>
            <person name="Roy S."/>
            <person name="Uddin K.S."/>
            <person name="Rabeya T."/>
            <person name="Hossain A.S."/>
            <person name="Chowdhury A."/>
            <person name="Snigdha A.R."/>
            <person name="Mortoza M.S."/>
            <person name="Matin S.A."/>
            <person name="Hoque S.M.E."/>
            <person name="Islam M.K."/>
            <person name="Roy D.K."/>
            <person name="Haider R."/>
            <person name="Moosa M.M."/>
            <person name="Elias S.M."/>
            <person name="Hasan A.M."/>
            <person name="Jahan S."/>
            <person name="Shafiuddin M."/>
            <person name="Mahmood N."/>
            <person name="Shommy N.S."/>
        </authorList>
    </citation>
    <scope>NUCLEOTIDE SEQUENCE [LARGE SCALE GENOMIC DNA]</scope>
    <source>
        <strain evidence="2">cv. O-4</strain>
    </source>
</reference>
<comment type="caution">
    <text evidence="1">The sequence shown here is derived from an EMBL/GenBank/DDBJ whole genome shotgun (WGS) entry which is preliminary data.</text>
</comment>
<keyword evidence="2" id="KW-1185">Reference proteome</keyword>
<accession>A0A1R3I4F9</accession>
<evidence type="ECO:0000313" key="2">
    <source>
        <dbReference type="Proteomes" id="UP000187203"/>
    </source>
</evidence>
<organism evidence="1 2">
    <name type="scientific">Corchorus olitorius</name>
    <dbReference type="NCBI Taxonomy" id="93759"/>
    <lineage>
        <taxon>Eukaryota</taxon>
        <taxon>Viridiplantae</taxon>
        <taxon>Streptophyta</taxon>
        <taxon>Embryophyta</taxon>
        <taxon>Tracheophyta</taxon>
        <taxon>Spermatophyta</taxon>
        <taxon>Magnoliopsida</taxon>
        <taxon>eudicotyledons</taxon>
        <taxon>Gunneridae</taxon>
        <taxon>Pentapetalae</taxon>
        <taxon>rosids</taxon>
        <taxon>malvids</taxon>
        <taxon>Malvales</taxon>
        <taxon>Malvaceae</taxon>
        <taxon>Grewioideae</taxon>
        <taxon>Apeibeae</taxon>
        <taxon>Corchorus</taxon>
    </lineage>
</organism>